<gene>
    <name evidence="1" type="ORF">NYR54_16085</name>
</gene>
<protein>
    <submittedName>
        <fullName evidence="1">Uncharacterized protein</fullName>
    </submittedName>
</protein>
<reference evidence="1" key="1">
    <citation type="submission" date="2022-08" db="EMBL/GenBank/DDBJ databases">
        <title>Chelativorans sichuanense sp. nov., a paraffin oil-degrading bacterium isolated from a mixture of oil-based drill cuttings and paddy soil.</title>
        <authorList>
            <person name="Yu J."/>
            <person name="Liu H."/>
            <person name="Chen Q."/>
        </authorList>
    </citation>
    <scope>NUCLEOTIDE SEQUENCE</scope>
    <source>
        <strain evidence="1">SCAU 2101</strain>
    </source>
</reference>
<evidence type="ECO:0000313" key="2">
    <source>
        <dbReference type="Proteomes" id="UP001149009"/>
    </source>
</evidence>
<sequence>MAQDDLAWHGSVEESSAALFYGIPGTDYGPLSFTCSREGDGLTFTYIHEPIEAYDGVEVEVLLQAGDIEVPIRTFGWRLALDDTFVLEGKAELNDRLIDLLTSRGMLFVFVGDGVEEFPLEGAREAAAPLIETCRGQEIAPEAADVRMCDISAWFNGTGPEELDIRAAPRPDAPVIGSMPPPYRVQDFTFKTEMEISGFKQGWFRISQAFVIDYIFDEETKVVFNGEGWVQGDHLGLLINHRYLYEKPSSDAMVVADLSKIDERAGPDSFAVQRLHACAGSWVEVEGHLFSRHHRGWTRGTCSNQVTTCP</sequence>
<evidence type="ECO:0000313" key="1">
    <source>
        <dbReference type="EMBL" id="MCT8991791.1"/>
    </source>
</evidence>
<comment type="caution">
    <text evidence="1">The sequence shown here is derived from an EMBL/GenBank/DDBJ whole genome shotgun (WGS) entry which is preliminary data.</text>
</comment>
<dbReference type="Proteomes" id="UP001149009">
    <property type="component" value="Unassembled WGS sequence"/>
</dbReference>
<dbReference type="AlphaFoldDB" id="A0A9X3BAD1"/>
<organism evidence="1 2">
    <name type="scientific">Chelativorans petroleitrophicus</name>
    <dbReference type="NCBI Taxonomy" id="2975484"/>
    <lineage>
        <taxon>Bacteria</taxon>
        <taxon>Pseudomonadati</taxon>
        <taxon>Pseudomonadota</taxon>
        <taxon>Alphaproteobacteria</taxon>
        <taxon>Hyphomicrobiales</taxon>
        <taxon>Phyllobacteriaceae</taxon>
        <taxon>Chelativorans</taxon>
    </lineage>
</organism>
<name>A0A9X3BAD1_9HYPH</name>
<dbReference type="EMBL" id="JAODNV010000019">
    <property type="protein sequence ID" value="MCT8991791.1"/>
    <property type="molecule type" value="Genomic_DNA"/>
</dbReference>
<keyword evidence="2" id="KW-1185">Reference proteome</keyword>
<dbReference type="RefSeq" id="WP_261516731.1">
    <property type="nucleotide sequence ID" value="NZ_JAODNV010000019.1"/>
</dbReference>
<accession>A0A9X3BAD1</accession>
<proteinExistence type="predicted"/>